<dbReference type="PaxDb" id="121845-A0A1S3D3R7"/>
<dbReference type="InterPro" id="IPR000215">
    <property type="entry name" value="Serpin_fam"/>
</dbReference>
<dbReference type="GO" id="GO:0004867">
    <property type="term" value="F:serine-type endopeptidase inhibitor activity"/>
    <property type="evidence" value="ECO:0007669"/>
    <property type="project" value="UniProtKB-KW"/>
</dbReference>
<dbReference type="Gene3D" id="3.30.497.10">
    <property type="entry name" value="Antithrombin, subunit I, domain 2"/>
    <property type="match status" value="2"/>
</dbReference>
<feature type="compositionally biased region" description="Low complexity" evidence="3">
    <location>
        <begin position="11"/>
        <end position="29"/>
    </location>
</feature>
<feature type="region of interest" description="Disordered" evidence="3">
    <location>
        <begin position="11"/>
        <end position="38"/>
    </location>
</feature>
<proteinExistence type="predicted"/>
<evidence type="ECO:0000256" key="2">
    <source>
        <dbReference type="ARBA" id="ARBA00022900"/>
    </source>
</evidence>
<protein>
    <submittedName>
        <fullName evidence="6">Uncharacterized protein LOC103509957</fullName>
    </submittedName>
</protein>
<feature type="domain" description="Serpin" evidence="4">
    <location>
        <begin position="654"/>
        <end position="748"/>
    </location>
</feature>
<dbReference type="PANTHER" id="PTHR11461">
    <property type="entry name" value="SERINE PROTEASE INHIBITOR, SERPIN"/>
    <property type="match status" value="1"/>
</dbReference>
<dbReference type="Pfam" id="PF00079">
    <property type="entry name" value="Serpin"/>
    <property type="match status" value="1"/>
</dbReference>
<keyword evidence="2" id="KW-0722">Serine protease inhibitor</keyword>
<dbReference type="GeneID" id="103509957"/>
<keyword evidence="5" id="KW-1185">Reference proteome</keyword>
<reference evidence="6" key="1">
    <citation type="submission" date="2025-08" db="UniProtKB">
        <authorList>
            <consortium name="RefSeq"/>
        </authorList>
    </citation>
    <scope>IDENTIFICATION</scope>
</reference>
<name>A0A1S3D3R7_DIACI</name>
<dbReference type="Proteomes" id="UP000079169">
    <property type="component" value="Unplaced"/>
</dbReference>
<dbReference type="PANTHER" id="PTHR11461:SF130">
    <property type="entry name" value="SERPIN 85F"/>
    <property type="match status" value="1"/>
</dbReference>
<dbReference type="STRING" id="121845.A0A1S3D3R7"/>
<evidence type="ECO:0000313" key="5">
    <source>
        <dbReference type="Proteomes" id="UP000079169"/>
    </source>
</evidence>
<gene>
    <name evidence="6" type="primary">LOC103509957</name>
</gene>
<dbReference type="InterPro" id="IPR036186">
    <property type="entry name" value="Serpin_sf"/>
</dbReference>
<dbReference type="InterPro" id="IPR042178">
    <property type="entry name" value="Serpin_sf_1"/>
</dbReference>
<dbReference type="InterPro" id="IPR023796">
    <property type="entry name" value="Serpin_dom"/>
</dbReference>
<evidence type="ECO:0000259" key="4">
    <source>
        <dbReference type="Pfam" id="PF00079"/>
    </source>
</evidence>
<sequence>MNTLVQLNDKLIDNNNNNKNNKNTNNNNIDKTKPSDPIVSNMVEDSLADLIPHKEQHGAYIDKAKPNKASLVLNYDYLNPENFQDYVNIVEKNANVNDTEPDFMDGLIQEDTRRNKSRMHHFIKNNQVRYTYESYLNDYRQKLDVRNARSIAPYETPLLHKIKSWIKYKSGFAHLDPLPVSPITPSFAPLPYVPAYPTFAAKSAEYHPAGGFGPGENYQGGYQTTGGGYSSAGSYQSSSGGYRPSGGSYSTSSAGSYSSSAGSYQSSGGYPSYSPAVTPSYEPPQSAYGTKLPDHLDWFLTHGVPRVVPPLKPSRSFMLFFLKNGDISSGQSTSTTTTPVYLGNQTLTPSPKTPYSGTFSILAESRPGRNIAFSPYGLASVSMLLYEGASGTSALQLSQALQLPYDAVYARVGFRDLYRHLRRSGDQFSAEEFFVGLIFRSKFINNNIDKTKPSDPIVSNMVEDSLADLIPHKEQHGAYIDKAKPNKASLVLNYDYLNPENFQDYVNIVEKNANVNDTEPDFMDDETPLLHKIKSWIKYKSGFAHLNPLPVSPITPSFSPLPYVPAYPTFAAKSAEYHPAGGFGPGENYQGRYTYESYLNDYRQKLDVRNARSIAPFHEVPPGSTQTSFTASHSFVYFVVDNFTKVSLLAGIDEKYKLLILLPSSTYGLNSLLKALPYCSIRAIYAQLRYVPVYATLPVFDIAEQISLTSTLQQLGVNDIFYLPKADLSTMSSDSNLFVRDIMQVVAIYAKKYNSDLSK</sequence>
<dbReference type="RefSeq" id="XP_008472813.1">
    <property type="nucleotide sequence ID" value="XM_008474591.2"/>
</dbReference>
<keyword evidence="1" id="KW-0646">Protease inhibitor</keyword>
<evidence type="ECO:0000313" key="6">
    <source>
        <dbReference type="RefSeq" id="XP_008472813.1"/>
    </source>
</evidence>
<dbReference type="AlphaFoldDB" id="A0A1S3D3R7"/>
<evidence type="ECO:0000256" key="1">
    <source>
        <dbReference type="ARBA" id="ARBA00022690"/>
    </source>
</evidence>
<dbReference type="KEGG" id="dci:103509957"/>
<dbReference type="SUPFAM" id="SSF56574">
    <property type="entry name" value="Serpins"/>
    <property type="match status" value="1"/>
</dbReference>
<evidence type="ECO:0000256" key="3">
    <source>
        <dbReference type="SAM" id="MobiDB-lite"/>
    </source>
</evidence>
<dbReference type="GO" id="GO:0005615">
    <property type="term" value="C:extracellular space"/>
    <property type="evidence" value="ECO:0007669"/>
    <property type="project" value="InterPro"/>
</dbReference>
<organism evidence="5 6">
    <name type="scientific">Diaphorina citri</name>
    <name type="common">Asian citrus psyllid</name>
    <dbReference type="NCBI Taxonomy" id="121845"/>
    <lineage>
        <taxon>Eukaryota</taxon>
        <taxon>Metazoa</taxon>
        <taxon>Ecdysozoa</taxon>
        <taxon>Arthropoda</taxon>
        <taxon>Hexapoda</taxon>
        <taxon>Insecta</taxon>
        <taxon>Pterygota</taxon>
        <taxon>Neoptera</taxon>
        <taxon>Paraneoptera</taxon>
        <taxon>Hemiptera</taxon>
        <taxon>Sternorrhyncha</taxon>
        <taxon>Psylloidea</taxon>
        <taxon>Psyllidae</taxon>
        <taxon>Diaphorininae</taxon>
        <taxon>Diaphorina</taxon>
    </lineage>
</organism>
<accession>A0A1S3D3R7</accession>